<proteinExistence type="predicted"/>
<dbReference type="GO" id="GO:0016787">
    <property type="term" value="F:hydrolase activity"/>
    <property type="evidence" value="ECO:0007669"/>
    <property type="project" value="UniProtKB-KW"/>
</dbReference>
<feature type="compositionally biased region" description="Basic and acidic residues" evidence="4">
    <location>
        <begin position="1"/>
        <end position="17"/>
    </location>
</feature>
<dbReference type="RefSeq" id="WP_014348639.1">
    <property type="nucleotide sequence ID" value="NC_016887.1"/>
</dbReference>
<dbReference type="Proteomes" id="UP000008190">
    <property type="component" value="Chromosome"/>
</dbReference>
<dbReference type="PROSITE" id="PS51206">
    <property type="entry name" value="SF3_HELICASE_1"/>
    <property type="match status" value="1"/>
</dbReference>
<dbReference type="PANTHER" id="PTHR35372:SF2">
    <property type="entry name" value="SF3 HELICASE DOMAIN-CONTAINING PROTEIN"/>
    <property type="match status" value="1"/>
</dbReference>
<dbReference type="InterPro" id="IPR045455">
    <property type="entry name" value="NrS-1_pol-like_helicase"/>
</dbReference>
<keyword evidence="3" id="KW-0067">ATP-binding</keyword>
<sequence>MNSGDKFTEGAADERADSPAGEVSGANLARLLGKPCTTRLGELLGFEEAERQVEWNRTHIRHGRPFPGPTGGAITNPEAGDVPVILMSPAVVAVLAEHGIAPPTRPEVVALCEADREEGGDGLDPLSERQWAESGVDLDLPFAEDKNGKPEGWICGVPQSVYDYFGAPGGDPDKARPQDQKRISDGKVIPSPNSPDSVARWLTRHRLTKRLPLPGQGRRRAWMRMLIRIDQTWYHYDRPAAGEPPRWIARTDPEWMPGMLREALRGHAYVHTFHSKNGNDYELRNWSPNIKNLAEVEAALSGLLRVEAVADEAGTATREIPDAWGTVHNAYRSTNVLCRNGVLDPATGALSLNTPLWFSLTMIPVDYHHGLDPYAGTEWLRMLRTQWPDDPGAVMCLQQWAGYVVSGRTDLQKWMLIIGPSGSGKSIIAEVLGALTGTVVATRLDTLNSQFGLQSLYETGAQLALMSDIRFGSRDSSTAVGTLLGVTGEDEMVVERKHKTAVSAKLGVRFHGSANEMPRWSDNSAALQRRALILETTRGFRGAEDEDHGLKQRILDNELGSVLRWAVEGLALLNAAGGTFTVSARAAELAADMDSLSSPLRTFIEECCVIGTADDFVDLRELFRVWGRWAEVNNTGRGMSQNKFRAALRSLYLEPIRPGQKKAPDGKAGKWLVVWGISEAKFTFAERDSFGDDRVRTVGTGEQPARDPYDR</sequence>
<evidence type="ECO:0000313" key="7">
    <source>
        <dbReference type="Proteomes" id="UP000008190"/>
    </source>
</evidence>
<gene>
    <name evidence="6" type="ordered locus">NOCYR_0342</name>
</gene>
<feature type="domain" description="SF3 helicase" evidence="5">
    <location>
        <begin position="392"/>
        <end position="549"/>
    </location>
</feature>
<dbReference type="GO" id="GO:0005524">
    <property type="term" value="F:ATP binding"/>
    <property type="evidence" value="ECO:0007669"/>
    <property type="project" value="UniProtKB-KW"/>
</dbReference>
<keyword evidence="2" id="KW-0378">Hydrolase</keyword>
<dbReference type="KEGG" id="ncy:NOCYR_0342"/>
<evidence type="ECO:0000256" key="4">
    <source>
        <dbReference type="SAM" id="MobiDB-lite"/>
    </source>
</evidence>
<dbReference type="HOGENOM" id="CLU_388223_0_0_11"/>
<organism evidence="6 7">
    <name type="scientific">Nocardia cyriacigeorgica (strain GUH-2)</name>
    <dbReference type="NCBI Taxonomy" id="1127134"/>
    <lineage>
        <taxon>Bacteria</taxon>
        <taxon>Bacillati</taxon>
        <taxon>Actinomycetota</taxon>
        <taxon>Actinomycetes</taxon>
        <taxon>Mycobacteriales</taxon>
        <taxon>Nocardiaceae</taxon>
        <taxon>Nocardia</taxon>
    </lineage>
</organism>
<dbReference type="AlphaFoldDB" id="H6R9V4"/>
<feature type="region of interest" description="Disordered" evidence="4">
    <location>
        <begin position="1"/>
        <end position="26"/>
    </location>
</feature>
<evidence type="ECO:0000313" key="6">
    <source>
        <dbReference type="EMBL" id="CCF61162.1"/>
    </source>
</evidence>
<dbReference type="Pfam" id="PF19263">
    <property type="entry name" value="DUF5906"/>
    <property type="match status" value="1"/>
</dbReference>
<dbReference type="SUPFAM" id="SSF52540">
    <property type="entry name" value="P-loop containing nucleoside triphosphate hydrolases"/>
    <property type="match status" value="1"/>
</dbReference>
<dbReference type="PANTHER" id="PTHR35372">
    <property type="entry name" value="ATP BINDING PROTEIN-RELATED"/>
    <property type="match status" value="1"/>
</dbReference>
<keyword evidence="1" id="KW-0547">Nucleotide-binding</keyword>
<evidence type="ECO:0000259" key="5">
    <source>
        <dbReference type="PROSITE" id="PS51206"/>
    </source>
</evidence>
<feature type="compositionally biased region" description="Basic and acidic residues" evidence="4">
    <location>
        <begin position="171"/>
        <end position="185"/>
    </location>
</feature>
<dbReference type="InterPro" id="IPR027417">
    <property type="entry name" value="P-loop_NTPase"/>
</dbReference>
<name>H6R9V4_NOCCG</name>
<dbReference type="EMBL" id="FO082843">
    <property type="protein sequence ID" value="CCF61162.1"/>
    <property type="molecule type" value="Genomic_DNA"/>
</dbReference>
<dbReference type="Gene3D" id="3.40.50.300">
    <property type="entry name" value="P-loop containing nucleotide triphosphate hydrolases"/>
    <property type="match status" value="1"/>
</dbReference>
<feature type="region of interest" description="Disordered" evidence="4">
    <location>
        <begin position="167"/>
        <end position="195"/>
    </location>
</feature>
<dbReference type="eggNOG" id="COG3378">
    <property type="taxonomic scope" value="Bacteria"/>
</dbReference>
<evidence type="ECO:0000256" key="3">
    <source>
        <dbReference type="ARBA" id="ARBA00022840"/>
    </source>
</evidence>
<accession>H6R9V4</accession>
<reference evidence="6 7" key="1">
    <citation type="journal article" date="2012" name="J. Bacteriol.">
        <title>Genome sequence of the human- and animal-pathogenic strain Nocardia cyriacigeorgica GUH-2.</title>
        <authorList>
            <person name="Zoropogui A."/>
            <person name="Pujic P."/>
            <person name="Normand P."/>
            <person name="Barbe V."/>
            <person name="Beaman B."/>
            <person name="Beaman L."/>
            <person name="Boiron P."/>
            <person name="Colinon C."/>
            <person name="Deredjian A."/>
            <person name="Graindorge A."/>
            <person name="Mangenot S."/>
            <person name="Nazaret S."/>
            <person name="Neto M."/>
            <person name="Petit S."/>
            <person name="Roche D."/>
            <person name="Vallenet D."/>
            <person name="Rodriguez-Nava V."/>
            <person name="Richard Y."/>
            <person name="Cournoyer B."/>
            <person name="Blaha D."/>
        </authorList>
    </citation>
    <scope>NUCLEOTIDE SEQUENCE [LARGE SCALE GENOMIC DNA]</scope>
    <source>
        <strain evidence="6 7">GUH-2</strain>
    </source>
</reference>
<evidence type="ECO:0000256" key="1">
    <source>
        <dbReference type="ARBA" id="ARBA00022741"/>
    </source>
</evidence>
<dbReference type="STRING" id="1127134.NOCYR_0342"/>
<dbReference type="NCBIfam" id="TIGR01613">
    <property type="entry name" value="primase_Cterm"/>
    <property type="match status" value="1"/>
</dbReference>
<keyword evidence="7" id="KW-1185">Reference proteome</keyword>
<evidence type="ECO:0000256" key="2">
    <source>
        <dbReference type="ARBA" id="ARBA00022801"/>
    </source>
</evidence>
<dbReference type="OrthoDB" id="3171622at2"/>
<dbReference type="InterPro" id="IPR014015">
    <property type="entry name" value="Helicase_SF3_DNA-vir"/>
</dbReference>
<dbReference type="InterPro" id="IPR051620">
    <property type="entry name" value="ORF904-like_C"/>
</dbReference>
<protein>
    <recommendedName>
        <fullName evidence="5">SF3 helicase domain-containing protein</fullName>
    </recommendedName>
</protein>
<dbReference type="InterPro" id="IPR006500">
    <property type="entry name" value="Helicase_put_C_phage/plasmid"/>
</dbReference>